<accession>A0A7C8GT54</accession>
<dbReference type="SUPFAM" id="SSF55729">
    <property type="entry name" value="Acyl-CoA N-acyltransferases (Nat)"/>
    <property type="match status" value="1"/>
</dbReference>
<proteinExistence type="predicted"/>
<reference evidence="2 3" key="1">
    <citation type="submission" date="2019-10" db="EMBL/GenBank/DDBJ databases">
        <title>Gracilibacillus sp. nov. isolated from rice seeds.</title>
        <authorList>
            <person name="He S."/>
        </authorList>
    </citation>
    <scope>NUCLEOTIDE SEQUENCE [LARGE SCALE GENOMIC DNA]</scope>
    <source>
        <strain evidence="2 3">TD8</strain>
    </source>
</reference>
<dbReference type="Gene3D" id="3.40.630.30">
    <property type="match status" value="1"/>
</dbReference>
<protein>
    <submittedName>
        <fullName evidence="2">GNAT family N-acetyltransferase</fullName>
    </submittedName>
</protein>
<dbReference type="InterPro" id="IPR016181">
    <property type="entry name" value="Acyl_CoA_acyltransferase"/>
</dbReference>
<dbReference type="RefSeq" id="WP_153403280.1">
    <property type="nucleotide sequence ID" value="NZ_ML762430.1"/>
</dbReference>
<dbReference type="GO" id="GO:0016747">
    <property type="term" value="F:acyltransferase activity, transferring groups other than amino-acyl groups"/>
    <property type="evidence" value="ECO:0007669"/>
    <property type="project" value="InterPro"/>
</dbReference>
<dbReference type="AlphaFoldDB" id="A0A7C8GT54"/>
<evidence type="ECO:0000313" key="2">
    <source>
        <dbReference type="EMBL" id="KAB8135768.1"/>
    </source>
</evidence>
<dbReference type="OrthoDB" id="3216107at2"/>
<keyword evidence="3" id="KW-1185">Reference proteome</keyword>
<feature type="domain" description="N-acetyltransferase" evidence="1">
    <location>
        <begin position="8"/>
        <end position="142"/>
    </location>
</feature>
<dbReference type="Pfam" id="PF13508">
    <property type="entry name" value="Acetyltransf_7"/>
    <property type="match status" value="1"/>
</dbReference>
<name>A0A7C8GT54_9BACI</name>
<evidence type="ECO:0000259" key="1">
    <source>
        <dbReference type="PROSITE" id="PS51186"/>
    </source>
</evidence>
<dbReference type="InterPro" id="IPR000182">
    <property type="entry name" value="GNAT_dom"/>
</dbReference>
<dbReference type="EMBL" id="WEID01000052">
    <property type="protein sequence ID" value="KAB8135768.1"/>
    <property type="molecule type" value="Genomic_DNA"/>
</dbReference>
<evidence type="ECO:0000313" key="3">
    <source>
        <dbReference type="Proteomes" id="UP000480246"/>
    </source>
</evidence>
<dbReference type="PANTHER" id="PTHR43233:SF1">
    <property type="entry name" value="FAMILY N-ACETYLTRANSFERASE, PUTATIVE (AFU_ORTHOLOGUE AFUA_6G03350)-RELATED"/>
    <property type="match status" value="1"/>
</dbReference>
<organism evidence="2 3">
    <name type="scientific">Gracilibacillus oryzae</name>
    <dbReference type="NCBI Taxonomy" id="1672701"/>
    <lineage>
        <taxon>Bacteria</taxon>
        <taxon>Bacillati</taxon>
        <taxon>Bacillota</taxon>
        <taxon>Bacilli</taxon>
        <taxon>Bacillales</taxon>
        <taxon>Bacillaceae</taxon>
        <taxon>Gracilibacillus</taxon>
    </lineage>
</organism>
<sequence>MEWYRDGYTISNNQERMDTERIYEMLSQSYWAKERSKEVIIQSMNHSICFAVLDGEKQVGFARLITDKIVFSWVCDLIIHPDYRGEGLGKWLVKCIMEHPDNQVRMLGLVTKDAHTLYQKFGFANKEMMQCKIQKPASWQEC</sequence>
<dbReference type="PROSITE" id="PS51186">
    <property type="entry name" value="GNAT"/>
    <property type="match status" value="1"/>
</dbReference>
<dbReference type="PANTHER" id="PTHR43233">
    <property type="entry name" value="FAMILY N-ACETYLTRANSFERASE, PUTATIVE (AFU_ORTHOLOGUE AFUA_6G03350)-RELATED"/>
    <property type="match status" value="1"/>
</dbReference>
<dbReference type="InterPro" id="IPR053144">
    <property type="entry name" value="Acetyltransferase_Butenolide"/>
</dbReference>
<dbReference type="Proteomes" id="UP000480246">
    <property type="component" value="Unassembled WGS sequence"/>
</dbReference>
<dbReference type="CDD" id="cd04301">
    <property type="entry name" value="NAT_SF"/>
    <property type="match status" value="1"/>
</dbReference>
<keyword evidence="2" id="KW-0808">Transferase</keyword>
<comment type="caution">
    <text evidence="2">The sequence shown here is derived from an EMBL/GenBank/DDBJ whole genome shotgun (WGS) entry which is preliminary data.</text>
</comment>
<gene>
    <name evidence="2" type="ORF">F9U64_10885</name>
</gene>